<feature type="transmembrane region" description="Helical" evidence="1">
    <location>
        <begin position="155"/>
        <end position="175"/>
    </location>
</feature>
<dbReference type="AlphaFoldDB" id="A0A7Z6ZTG7"/>
<comment type="caution">
    <text evidence="2">The sequence shown here is derived from an EMBL/GenBank/DDBJ whole genome shotgun (WGS) entry which is preliminary data.</text>
</comment>
<feature type="transmembrane region" description="Helical" evidence="1">
    <location>
        <begin position="68"/>
        <end position="92"/>
    </location>
</feature>
<keyword evidence="1" id="KW-1133">Transmembrane helix</keyword>
<evidence type="ECO:0000313" key="3">
    <source>
        <dbReference type="Proteomes" id="UP000287766"/>
    </source>
</evidence>
<feature type="transmembrane region" description="Helical" evidence="1">
    <location>
        <begin position="21"/>
        <end position="37"/>
    </location>
</feature>
<accession>A0A7Z6ZTG7</accession>
<evidence type="ECO:0000313" key="2">
    <source>
        <dbReference type="EMBL" id="RUO40966.1"/>
    </source>
</evidence>
<feature type="transmembrane region" description="Helical" evidence="1">
    <location>
        <begin position="98"/>
        <end position="117"/>
    </location>
</feature>
<proteinExistence type="predicted"/>
<sequence length="189" mass="21206">MSIASKAQLKKTFSWQNMRRIAGLFLFDAVWFAAVIGRGDWLLVTALLVVAQIGLAWKGGALIGKRSFYLYTLLLLLGLGLEGTVILSGIISFTEGPFPWWLVLLWFGFVAMLMNTLDWLAGRYWLASFFGIASGPLTYAIGIRLDAATLHGPEWQLWALYGVLWCIYMLIFAYVMKLQGESHEETKTA</sequence>
<feature type="transmembrane region" description="Helical" evidence="1">
    <location>
        <begin position="124"/>
        <end position="143"/>
    </location>
</feature>
<protein>
    <recommendedName>
        <fullName evidence="4">DUF2878 domain-containing protein</fullName>
    </recommendedName>
</protein>
<keyword evidence="1" id="KW-0812">Transmembrane</keyword>
<organism evidence="2 3">
    <name type="scientific">Pseudidiomarina aestuarii</name>
    <dbReference type="NCBI Taxonomy" id="624146"/>
    <lineage>
        <taxon>Bacteria</taxon>
        <taxon>Pseudomonadati</taxon>
        <taxon>Pseudomonadota</taxon>
        <taxon>Gammaproteobacteria</taxon>
        <taxon>Alteromonadales</taxon>
        <taxon>Idiomarinaceae</taxon>
        <taxon>Pseudidiomarina</taxon>
    </lineage>
</organism>
<dbReference type="EMBL" id="PIPR01000001">
    <property type="protein sequence ID" value="RUO40966.1"/>
    <property type="molecule type" value="Genomic_DNA"/>
</dbReference>
<keyword evidence="3" id="KW-1185">Reference proteome</keyword>
<evidence type="ECO:0000256" key="1">
    <source>
        <dbReference type="SAM" id="Phobius"/>
    </source>
</evidence>
<feature type="transmembrane region" description="Helical" evidence="1">
    <location>
        <begin position="43"/>
        <end position="61"/>
    </location>
</feature>
<name>A0A7Z6ZTG7_9GAMM</name>
<dbReference type="RefSeq" id="WP_169929701.1">
    <property type="nucleotide sequence ID" value="NZ_PIPR01000001.1"/>
</dbReference>
<dbReference type="Proteomes" id="UP000287766">
    <property type="component" value="Unassembled WGS sequence"/>
</dbReference>
<reference evidence="3" key="1">
    <citation type="journal article" date="2018" name="Front. Microbiol.">
        <title>Genome-Based Analysis Reveals the Taxonomy and Diversity of the Family Idiomarinaceae.</title>
        <authorList>
            <person name="Liu Y."/>
            <person name="Lai Q."/>
            <person name="Shao Z."/>
        </authorList>
    </citation>
    <scope>NUCLEOTIDE SEQUENCE [LARGE SCALE GENOMIC DNA]</scope>
    <source>
        <strain evidence="3">KYW314</strain>
    </source>
</reference>
<dbReference type="InterPro" id="IPR021306">
    <property type="entry name" value="DUF2878"/>
</dbReference>
<dbReference type="Pfam" id="PF11086">
    <property type="entry name" value="DUF2878"/>
    <property type="match status" value="1"/>
</dbReference>
<evidence type="ECO:0008006" key="4">
    <source>
        <dbReference type="Google" id="ProtNLM"/>
    </source>
</evidence>
<keyword evidence="1" id="KW-0472">Membrane</keyword>
<gene>
    <name evidence="2" type="ORF">CWE22_01850</name>
</gene>